<name>A0ABU9DBH9_9PROT</name>
<comment type="caution">
    <text evidence="1">The sequence shown here is derived from an EMBL/GenBank/DDBJ whole genome shotgun (WGS) entry which is preliminary data.</text>
</comment>
<accession>A0ABU9DBH9</accession>
<reference evidence="1 2" key="1">
    <citation type="submission" date="2024-04" db="EMBL/GenBank/DDBJ databases">
        <authorList>
            <person name="Abashina T."/>
            <person name="Shaikin A."/>
        </authorList>
    </citation>
    <scope>NUCLEOTIDE SEQUENCE [LARGE SCALE GENOMIC DNA]</scope>
    <source>
        <strain evidence="1 2">AAFK</strain>
    </source>
</reference>
<evidence type="ECO:0000313" key="2">
    <source>
        <dbReference type="Proteomes" id="UP001446205"/>
    </source>
</evidence>
<dbReference type="PIRSF" id="PIRSF015283">
    <property type="entry name" value="Regulatory_RpfE"/>
    <property type="match status" value="1"/>
</dbReference>
<evidence type="ECO:0000313" key="1">
    <source>
        <dbReference type="EMBL" id="MEK8090879.1"/>
    </source>
</evidence>
<protein>
    <recommendedName>
        <fullName evidence="3">Phosphoglycerate mutase</fullName>
    </recommendedName>
</protein>
<dbReference type="RefSeq" id="WP_341371934.1">
    <property type="nucleotide sequence ID" value="NZ_JBBPCO010000018.1"/>
</dbReference>
<dbReference type="Proteomes" id="UP001446205">
    <property type="component" value="Unassembled WGS sequence"/>
</dbReference>
<gene>
    <name evidence="1" type="ORF">WOB96_14060</name>
</gene>
<proteinExistence type="predicted"/>
<evidence type="ECO:0008006" key="3">
    <source>
        <dbReference type="Google" id="ProtNLM"/>
    </source>
</evidence>
<keyword evidence="2" id="KW-1185">Reference proteome</keyword>
<dbReference type="EMBL" id="JBBPCO010000018">
    <property type="protein sequence ID" value="MEK8090879.1"/>
    <property type="molecule type" value="Genomic_DNA"/>
</dbReference>
<sequence length="349" mass="38442">MTRRIVLWVPELQQSLVPASSPLLDRLAGRGQRMKLVAAGPNLVVQQFEALGVPCPADSDCPAAALTALRDGLDPGTQAYWLRFDPVHLLAHKSQLLLMDPQVLCLTPDEARAFADTLNSHFAELGWQVVAARPDRWYLRLPQPIHIQTTPLAAVIGQDVDRQMPKGADALSWHVYLNEVQMLLHDHPCNQTREEAGLPVVNSVWPWGGGQLPHPLQGWWQSVAGDDPLLQSLGQLSGARAAAFPADVAAWVRALASGPHLLFYPEILETQEKLANFEETVLGPLIEALKSADIACLVLVAGMDEARSGMLTVLLERKQLHRWWRRARPFLSGQAIGEATDWRRLATAG</sequence>
<dbReference type="InterPro" id="IPR016631">
    <property type="entry name" value="Regulatory_RpfE"/>
</dbReference>
<organism evidence="1 2">
    <name type="scientific">Thermithiobacillus plumbiphilus</name>
    <dbReference type="NCBI Taxonomy" id="1729899"/>
    <lineage>
        <taxon>Bacteria</taxon>
        <taxon>Pseudomonadati</taxon>
        <taxon>Pseudomonadota</taxon>
        <taxon>Acidithiobacillia</taxon>
        <taxon>Acidithiobacillales</taxon>
        <taxon>Thermithiobacillaceae</taxon>
        <taxon>Thermithiobacillus</taxon>
    </lineage>
</organism>